<dbReference type="Pfam" id="PF13273">
    <property type="entry name" value="DUF4064"/>
    <property type="match status" value="1"/>
</dbReference>
<keyword evidence="2" id="KW-0472">Membrane</keyword>
<feature type="transmembrane region" description="Helical" evidence="2">
    <location>
        <begin position="93"/>
        <end position="119"/>
    </location>
</feature>
<sequence>MSRKTEKILAWIANGLSALFLIIMALSLVLFSIPETRAQISDVMKQQGQQLSMDQITFQLGAFVVGVLFSTVFGIIATLLLKKKRVLSGILMIAVAVVGFVTSNYIAAILWLIAGIMLLSKKDPKRPQYSGEDDSLSQETRNTEQSFDPEREMQQRKEKDSYIY</sequence>
<feature type="compositionally biased region" description="Polar residues" evidence="1">
    <location>
        <begin position="137"/>
        <end position="146"/>
    </location>
</feature>
<proteinExistence type="predicted"/>
<evidence type="ECO:0000313" key="5">
    <source>
        <dbReference type="Proteomes" id="UP000235748"/>
    </source>
</evidence>
<protein>
    <submittedName>
        <fullName evidence="4">DUF4064 domain-containing protein</fullName>
    </submittedName>
</protein>
<keyword evidence="2" id="KW-0812">Transmembrane</keyword>
<evidence type="ECO:0000259" key="3">
    <source>
        <dbReference type="Pfam" id="PF13273"/>
    </source>
</evidence>
<gene>
    <name evidence="4" type="ORF">CJ235_00850</name>
</gene>
<organism evidence="4 5">
    <name type="scientific">Staphylococcus pettenkoferi</name>
    <dbReference type="NCBI Taxonomy" id="170573"/>
    <lineage>
        <taxon>Bacteria</taxon>
        <taxon>Bacillati</taxon>
        <taxon>Bacillota</taxon>
        <taxon>Bacilli</taxon>
        <taxon>Bacillales</taxon>
        <taxon>Staphylococcaceae</taxon>
        <taxon>Staphylococcus</taxon>
    </lineage>
</organism>
<dbReference type="Proteomes" id="UP000235748">
    <property type="component" value="Unassembled WGS sequence"/>
</dbReference>
<evidence type="ECO:0000256" key="2">
    <source>
        <dbReference type="SAM" id="Phobius"/>
    </source>
</evidence>
<dbReference type="RefSeq" id="WP_070502949.1">
    <property type="nucleotide sequence ID" value="NZ_JAASJD010000004.1"/>
</dbReference>
<accession>A0A2N6QKT0</accession>
<name>A0A2N6QKT0_9STAP</name>
<feature type="compositionally biased region" description="Basic and acidic residues" evidence="1">
    <location>
        <begin position="148"/>
        <end position="164"/>
    </location>
</feature>
<feature type="domain" description="DUF4064" evidence="3">
    <location>
        <begin position="2"/>
        <end position="102"/>
    </location>
</feature>
<reference evidence="4 5" key="1">
    <citation type="submission" date="2017-09" db="EMBL/GenBank/DDBJ databases">
        <title>Bacterial strain isolated from the female urinary microbiota.</title>
        <authorList>
            <person name="Thomas-White K."/>
            <person name="Kumar N."/>
            <person name="Forster S."/>
            <person name="Putonti C."/>
            <person name="Lawley T."/>
            <person name="Wolfe A.J."/>
        </authorList>
    </citation>
    <scope>NUCLEOTIDE SEQUENCE [LARGE SCALE GENOMIC DNA]</scope>
    <source>
        <strain evidence="4 5">UMB0834</strain>
    </source>
</reference>
<comment type="caution">
    <text evidence="4">The sequence shown here is derived from an EMBL/GenBank/DDBJ whole genome shotgun (WGS) entry which is preliminary data.</text>
</comment>
<evidence type="ECO:0000256" key="1">
    <source>
        <dbReference type="SAM" id="MobiDB-lite"/>
    </source>
</evidence>
<dbReference type="AlphaFoldDB" id="A0A2N6QKT0"/>
<feature type="transmembrane region" description="Helical" evidence="2">
    <location>
        <begin position="12"/>
        <end position="33"/>
    </location>
</feature>
<dbReference type="EMBL" id="PNGG01000001">
    <property type="protein sequence ID" value="PMC20251.1"/>
    <property type="molecule type" value="Genomic_DNA"/>
</dbReference>
<keyword evidence="2" id="KW-1133">Transmembrane helix</keyword>
<feature type="region of interest" description="Disordered" evidence="1">
    <location>
        <begin position="123"/>
        <end position="164"/>
    </location>
</feature>
<feature type="transmembrane region" description="Helical" evidence="2">
    <location>
        <begin position="60"/>
        <end position="81"/>
    </location>
</feature>
<dbReference type="InterPro" id="IPR025273">
    <property type="entry name" value="DUF4064"/>
</dbReference>
<evidence type="ECO:0000313" key="4">
    <source>
        <dbReference type="EMBL" id="PMC20251.1"/>
    </source>
</evidence>